<keyword evidence="1 3" id="KW-0808">Transferase</keyword>
<keyword evidence="3" id="KW-0012">Acyltransferase</keyword>
<dbReference type="InterPro" id="IPR018357">
    <property type="entry name" value="Hexapep_transf_CS"/>
</dbReference>
<evidence type="ECO:0000313" key="3">
    <source>
        <dbReference type="EMBL" id="BAJ27634.1"/>
    </source>
</evidence>
<name>E4N8V3_KITSK</name>
<dbReference type="HOGENOM" id="CLU_860156_0_0_11"/>
<evidence type="ECO:0000313" key="4">
    <source>
        <dbReference type="Proteomes" id="UP000007076"/>
    </source>
</evidence>
<reference evidence="3 4" key="1">
    <citation type="journal article" date="2010" name="DNA Res.">
        <title>Genome sequence of Kitasatospora setae NBRC 14216T: an evolutionary snapshot of the family Streptomycetaceae.</title>
        <authorList>
            <person name="Ichikawa N."/>
            <person name="Oguchi A."/>
            <person name="Ikeda H."/>
            <person name="Ishikawa J."/>
            <person name="Kitani S."/>
            <person name="Watanabe Y."/>
            <person name="Nakamura S."/>
            <person name="Katano Y."/>
            <person name="Kishi E."/>
            <person name="Sasagawa M."/>
            <person name="Ankai A."/>
            <person name="Fukui S."/>
            <person name="Hashimoto Y."/>
            <person name="Kamata S."/>
            <person name="Otoguro M."/>
            <person name="Tanikawa S."/>
            <person name="Nihira T."/>
            <person name="Horinouchi S."/>
            <person name="Ohnishi Y."/>
            <person name="Hayakawa M."/>
            <person name="Kuzuyama T."/>
            <person name="Arisawa A."/>
            <person name="Nomoto F."/>
            <person name="Miura H."/>
            <person name="Takahashi Y."/>
            <person name="Fujita N."/>
        </authorList>
    </citation>
    <scope>NUCLEOTIDE SEQUENCE [LARGE SCALE GENOMIC DNA]</scope>
    <source>
        <strain evidence="4">ATCC 33774 / DSM 43861 / JCM 3304 / KCC A-0304 / NBRC 14216 / KM-6054</strain>
    </source>
</reference>
<keyword evidence="2" id="KW-0677">Repeat</keyword>
<organism evidence="3 4">
    <name type="scientific">Kitasatospora setae (strain ATCC 33774 / DSM 43861 / JCM 3304 / KCC A-0304 / NBRC 14216 / KM-6054)</name>
    <name type="common">Streptomyces setae</name>
    <dbReference type="NCBI Taxonomy" id="452652"/>
    <lineage>
        <taxon>Bacteria</taxon>
        <taxon>Bacillati</taxon>
        <taxon>Actinomycetota</taxon>
        <taxon>Actinomycetes</taxon>
        <taxon>Kitasatosporales</taxon>
        <taxon>Streptomycetaceae</taxon>
        <taxon>Kitasatospora</taxon>
    </lineage>
</organism>
<dbReference type="AlphaFoldDB" id="E4N8V3"/>
<dbReference type="EC" id="2.3.1.-" evidence="3"/>
<dbReference type="eggNOG" id="COG1045">
    <property type="taxonomic scope" value="Bacteria"/>
</dbReference>
<sequence length="303" mass="29403">MEDGTVLGPGTTVGPGSWIRFGTALGGSTLAGGVFVGFRCRLDGVRVAGGSQIASLARVGRAGAAPVTIGAGAWIGARAVVEPGVRIGAGAVVAAGAHVVADVPSDVIVVGRPARRLRDREAREDEAPDFTAIVERVRSRADAGRVPLPAGWTSDGGGFLDAAVSGGPGVRLGAGVITMGRPDGPSPRGGIRVGGQVGIGAGAILEGSGGIDIGPGVELGDGVLVVSSGHDPSRRSLPWQEGPVRIGSGVVIGAGATIVGPCALGDGAVVAPGAVVVGDVPAGGFSAGVVSTAEDPHQPPPAH</sequence>
<dbReference type="Pfam" id="PF00132">
    <property type="entry name" value="Hexapep"/>
    <property type="match status" value="2"/>
</dbReference>
<dbReference type="STRING" id="452652.KSE_18090"/>
<dbReference type="InterPro" id="IPR001451">
    <property type="entry name" value="Hexapep"/>
</dbReference>
<evidence type="ECO:0000256" key="1">
    <source>
        <dbReference type="ARBA" id="ARBA00022679"/>
    </source>
</evidence>
<dbReference type="PROSITE" id="PS00101">
    <property type="entry name" value="HEXAPEP_TRANSFERASES"/>
    <property type="match status" value="2"/>
</dbReference>
<dbReference type="Gene3D" id="2.160.10.10">
    <property type="entry name" value="Hexapeptide repeat proteins"/>
    <property type="match status" value="2"/>
</dbReference>
<dbReference type="eggNOG" id="COG2171">
    <property type="taxonomic scope" value="Bacteria"/>
</dbReference>
<evidence type="ECO:0000256" key="2">
    <source>
        <dbReference type="ARBA" id="ARBA00022737"/>
    </source>
</evidence>
<dbReference type="GO" id="GO:0016746">
    <property type="term" value="F:acyltransferase activity"/>
    <property type="evidence" value="ECO:0007669"/>
    <property type="project" value="UniProtKB-KW"/>
</dbReference>
<dbReference type="PANTHER" id="PTHR43300">
    <property type="entry name" value="ACETYLTRANSFERASE"/>
    <property type="match status" value="1"/>
</dbReference>
<dbReference type="PANTHER" id="PTHR43300:SF7">
    <property type="entry name" value="UDP-N-ACETYLBACILLOSAMINE N-ACETYLTRANSFERASE"/>
    <property type="match status" value="1"/>
</dbReference>
<gene>
    <name evidence="3" type="ordered locus">KSE_18090</name>
</gene>
<dbReference type="PATRIC" id="fig|452652.3.peg.1817"/>
<dbReference type="InterPro" id="IPR011004">
    <property type="entry name" value="Trimer_LpxA-like_sf"/>
</dbReference>
<dbReference type="SUPFAM" id="SSF51161">
    <property type="entry name" value="Trimeric LpxA-like enzymes"/>
    <property type="match status" value="2"/>
</dbReference>
<dbReference type="InterPro" id="IPR050179">
    <property type="entry name" value="Trans_hexapeptide_repeat"/>
</dbReference>
<protein>
    <submittedName>
        <fullName evidence="3">Putative acyltransferase</fullName>
        <ecNumber evidence="3">2.3.1.-</ecNumber>
    </submittedName>
</protein>
<dbReference type="EMBL" id="AP010968">
    <property type="protein sequence ID" value="BAJ27634.1"/>
    <property type="molecule type" value="Genomic_DNA"/>
</dbReference>
<accession>E4N8V3</accession>
<dbReference type="Proteomes" id="UP000007076">
    <property type="component" value="Chromosome"/>
</dbReference>
<dbReference type="KEGG" id="ksk:KSE_18090"/>
<proteinExistence type="predicted"/>
<dbReference type="RefSeq" id="WP_014134952.1">
    <property type="nucleotide sequence ID" value="NC_016109.1"/>
</dbReference>
<keyword evidence="4" id="KW-1185">Reference proteome</keyword>